<dbReference type="SMR" id="A0A0C5B4Y1"/>
<dbReference type="GO" id="GO:0046872">
    <property type="term" value="F:metal ion binding"/>
    <property type="evidence" value="ECO:0007669"/>
    <property type="project" value="UniProtKB-KW"/>
</dbReference>
<dbReference type="EMBL" id="KP323364">
    <property type="protein sequence ID" value="AJM13629.1"/>
    <property type="molecule type" value="mRNA"/>
</dbReference>
<sequence length="516" mass="59589">MYRLFENATEIEGPLQGNVKGCLPEWLHGSLYRNGPGMYEVGEEKMLHWFDGMACLQRFEIRNGGATYMRKYIQSDTYHQSLSMNRIVNTEFGTYADYVDPCKKIYEKINTYYIPKTDNTSVTVWPLGDRMYVSSETNVSNEVDPKTLETVGKLDISKTLKLDAAAAHPHWETDGTVHFIGYTYTAHPCYCLYKIPGQPGGAMDISQARVMSSIKCKWPLFPSYYHSFAMTKNFYVFVEQPFVLNLTKVVSMVKNKNAIIDCMDFRPMNKTVFHIVDRHTGEKINSDFVYQTDPMFFFHHANMYQEGSNLVLDLCSFRDARIIRLLYLKDLEKESFQDTKSCDEIKTCRLRRFVLPLNVSTETPMNENLLNLQGCRATAVRKTDKNIFMTSEQMYNEGFEFPQINYGKYNGKKYRHLYGYSVFKSGQQALVKIDMHTKENKTWSEESCHPSEPIFVPRPGGKDEDDGVVLSAINSSTDGKYAFLLVLDAKTFTECARVEFPDIRFLRDLHGLFRPH</sequence>
<organism evidence="5">
    <name type="scientific">Mimachlamys nobilis</name>
    <name type="common">Noble scallop</name>
    <name type="synonym">Chlamys nobilis</name>
    <dbReference type="NCBI Taxonomy" id="106276"/>
    <lineage>
        <taxon>Eukaryota</taxon>
        <taxon>Metazoa</taxon>
        <taxon>Spiralia</taxon>
        <taxon>Lophotrochozoa</taxon>
        <taxon>Mollusca</taxon>
        <taxon>Bivalvia</taxon>
        <taxon>Autobranchia</taxon>
        <taxon>Pteriomorphia</taxon>
        <taxon>Pectinida</taxon>
        <taxon>Pectinoidea</taxon>
        <taxon>Pectinidae</taxon>
        <taxon>Mimachlamys</taxon>
    </lineage>
</organism>
<dbReference type="PANTHER" id="PTHR10543:SF132">
    <property type="entry name" value="BETA,BETA-CAROTENE 15,15'-DIOXYGENASE"/>
    <property type="match status" value="1"/>
</dbReference>
<evidence type="ECO:0000256" key="1">
    <source>
        <dbReference type="ARBA" id="ARBA00006787"/>
    </source>
</evidence>
<accession>A0A0C5B4Y1</accession>
<dbReference type="GO" id="GO:0042574">
    <property type="term" value="P:retinal metabolic process"/>
    <property type="evidence" value="ECO:0007669"/>
    <property type="project" value="TreeGrafter"/>
</dbReference>
<gene>
    <name evidence="5" type="primary">BCDO2</name>
</gene>
<evidence type="ECO:0000256" key="3">
    <source>
        <dbReference type="ARBA" id="ARBA00023004"/>
    </source>
</evidence>
<dbReference type="AlphaFoldDB" id="A0A0C5B4Y1"/>
<feature type="binding site" evidence="4">
    <location>
        <position position="168"/>
    </location>
    <ligand>
        <name>Fe cation</name>
        <dbReference type="ChEBI" id="CHEBI:24875"/>
        <note>catalytic</note>
    </ligand>
</feature>
<dbReference type="GO" id="GO:0003834">
    <property type="term" value="F:beta-carotene 15,15'-dioxygenase activity"/>
    <property type="evidence" value="ECO:0007669"/>
    <property type="project" value="TreeGrafter"/>
</dbReference>
<comment type="cofactor">
    <cofactor evidence="4">
        <name>Fe(2+)</name>
        <dbReference type="ChEBI" id="CHEBI:29033"/>
    </cofactor>
    <text evidence="4">Binds 1 Fe(2+) ion per subunit.</text>
</comment>
<keyword evidence="2 4" id="KW-0479">Metal-binding</keyword>
<proteinExistence type="evidence at transcript level"/>
<keyword evidence="3 4" id="KW-0408">Iron</keyword>
<feature type="binding site" evidence="4">
    <location>
        <position position="226"/>
    </location>
    <ligand>
        <name>Fe cation</name>
        <dbReference type="ChEBI" id="CHEBI:24875"/>
        <note>catalytic</note>
    </ligand>
</feature>
<protein>
    <submittedName>
        <fullName evidence="5">BCDO2 protein</fullName>
    </submittedName>
</protein>
<reference evidence="5" key="2">
    <citation type="journal article" date="2015" name="BMC Genomics">
        <title>A de novo transcriptome of the noble scallop, Chlamys nobilis , focusing on mining transcripts for carotenoid-based coloration.</title>
        <authorList>
            <person name="Liu H.Jr."/>
            <person name="Zheng H."/>
            <person name="Zhang H."/>
            <person name="Deng L."/>
            <person name="Liu W."/>
            <person name="Wang S."/>
            <person name="Meng F."/>
            <person name="Wang Y."/>
            <person name="Guo Z."/>
            <person name="Li S."/>
            <person name="Zhang G."/>
        </authorList>
    </citation>
    <scope>NUCLEOTIDE SEQUENCE</scope>
</reference>
<dbReference type="InterPro" id="IPR004294">
    <property type="entry name" value="Carotenoid_Oase"/>
</dbReference>
<evidence type="ECO:0000256" key="4">
    <source>
        <dbReference type="PIRSR" id="PIRSR604294-1"/>
    </source>
</evidence>
<dbReference type="GO" id="GO:0016121">
    <property type="term" value="P:carotene catabolic process"/>
    <property type="evidence" value="ECO:0007669"/>
    <property type="project" value="TreeGrafter"/>
</dbReference>
<evidence type="ECO:0000313" key="5">
    <source>
        <dbReference type="EMBL" id="AJM13629.1"/>
    </source>
</evidence>
<dbReference type="Pfam" id="PF03055">
    <property type="entry name" value="RPE65"/>
    <property type="match status" value="1"/>
</dbReference>
<name>A0A0C5B4Y1_MIMNO</name>
<evidence type="ECO:0000256" key="2">
    <source>
        <dbReference type="ARBA" id="ARBA00022723"/>
    </source>
</evidence>
<feature type="binding site" evidence="4">
    <location>
        <position position="299"/>
    </location>
    <ligand>
        <name>Fe cation</name>
        <dbReference type="ChEBI" id="CHEBI:24875"/>
        <note>catalytic</note>
    </ligand>
</feature>
<dbReference type="GO" id="GO:0010436">
    <property type="term" value="F:carotenoid dioxygenase activity"/>
    <property type="evidence" value="ECO:0007669"/>
    <property type="project" value="TreeGrafter"/>
</dbReference>
<feature type="binding site" evidence="4">
    <location>
        <position position="510"/>
    </location>
    <ligand>
        <name>Fe cation</name>
        <dbReference type="ChEBI" id="CHEBI:24875"/>
        <note>catalytic</note>
    </ligand>
</feature>
<comment type="similarity">
    <text evidence="1">Belongs to the carotenoid oxygenase family.</text>
</comment>
<reference evidence="5" key="1">
    <citation type="submission" date="2014-12" db="EMBL/GenBank/DDBJ databases">
        <authorList>
            <person name="Liu H."/>
            <person name="Zheng H."/>
            <person name="Guo Z."/>
            <person name="Zhang H."/>
        </authorList>
    </citation>
    <scope>NUCLEOTIDE SEQUENCE</scope>
</reference>
<dbReference type="PANTHER" id="PTHR10543">
    <property type="entry name" value="BETA-CAROTENE DIOXYGENASE"/>
    <property type="match status" value="1"/>
</dbReference>